<dbReference type="RefSeq" id="WP_177034633.1">
    <property type="nucleotide sequence ID" value="NZ_JACAOZ010000024.1"/>
</dbReference>
<keyword evidence="4" id="KW-0281">Fimbrium</keyword>
<dbReference type="Proteomes" id="UP000560470">
    <property type="component" value="Unassembled WGS sequence"/>
</dbReference>
<gene>
    <name evidence="7" type="ORF">HX797_21730</name>
</gene>
<dbReference type="GO" id="GO:0043709">
    <property type="term" value="P:cell adhesion involved in single-species biofilm formation"/>
    <property type="evidence" value="ECO:0007669"/>
    <property type="project" value="TreeGrafter"/>
</dbReference>
<comment type="caution">
    <text evidence="7">The sequence shown here is derived from an EMBL/GenBank/DDBJ whole genome shotgun (WGS) entry which is preliminary data.</text>
</comment>
<keyword evidence="3 5" id="KW-0732">Signal</keyword>
<evidence type="ECO:0000313" key="8">
    <source>
        <dbReference type="Proteomes" id="UP000560470"/>
    </source>
</evidence>
<dbReference type="InterPro" id="IPR000259">
    <property type="entry name" value="Adhesion_dom_fimbrial"/>
</dbReference>
<sequence length="361" mass="37732">MNHTMNGVQRFTVRFSGVVALLSGWAFATPAQAHFGNAGDCSPQANLNVSIAPITLQGNVQIGQALGAANGYNFDSGNGYVMRCQYKDWPIEQPVTANISIVNSPATGITFSASGLSMPVYATNLPGVGFAVMARDPGQPFHPLHHGTTALLTVKHNRPNGWGLQGRIYLVATGPVSAGTITARTFANYTLTNVTTSGPGYASVSLSNAVIAPPLRPTCHVSTPSVVMPMGPVASRDFTGVGSYAASVSHNIRLDCAGGTGGSLDIWVTVTDQTNPANRGNQLSLTRTSTAKGVAIQLLSGPSVLNYGADSSAVDNLNQWRVTSTSNGTITIPLTARYVQTEKMIRPGTANGLASFTMSYR</sequence>
<evidence type="ECO:0000259" key="6">
    <source>
        <dbReference type="Pfam" id="PF00419"/>
    </source>
</evidence>
<evidence type="ECO:0000256" key="3">
    <source>
        <dbReference type="ARBA" id="ARBA00022729"/>
    </source>
</evidence>
<name>A0A7Y7V963_9PSED</name>
<dbReference type="PANTHER" id="PTHR33420">
    <property type="entry name" value="FIMBRIAL SUBUNIT ELFA-RELATED"/>
    <property type="match status" value="1"/>
</dbReference>
<accession>A0A7Y7V963</accession>
<dbReference type="AlphaFoldDB" id="A0A7Y7V963"/>
<proteinExistence type="inferred from homology"/>
<dbReference type="PANTHER" id="PTHR33420:SF3">
    <property type="entry name" value="FIMBRIAL SUBUNIT ELFA"/>
    <property type="match status" value="1"/>
</dbReference>
<dbReference type="SUPFAM" id="SSF49401">
    <property type="entry name" value="Bacterial adhesins"/>
    <property type="match status" value="1"/>
</dbReference>
<dbReference type="InterPro" id="IPR050263">
    <property type="entry name" value="Bact_Fimbrial_Adh_Pro"/>
</dbReference>
<evidence type="ECO:0000256" key="5">
    <source>
        <dbReference type="SAM" id="SignalP"/>
    </source>
</evidence>
<comment type="similarity">
    <text evidence="2">Belongs to the fimbrial protein family.</text>
</comment>
<reference evidence="7 8" key="1">
    <citation type="submission" date="2020-04" db="EMBL/GenBank/DDBJ databases">
        <title>Molecular characterization of pseudomonads from Agaricus bisporus reveal novel blotch 2 pathogens in Western Europe.</title>
        <authorList>
            <person name="Taparia T."/>
            <person name="Krijger M."/>
            <person name="Haynes E."/>
            <person name="Elpinstone J.G."/>
            <person name="Noble R."/>
            <person name="Van Der Wolf J."/>
        </authorList>
    </citation>
    <scope>NUCLEOTIDE SEQUENCE [LARGE SCALE GENOMIC DNA]</scope>
    <source>
        <strain evidence="7 8">B7002</strain>
    </source>
</reference>
<dbReference type="GO" id="GO:0009289">
    <property type="term" value="C:pilus"/>
    <property type="evidence" value="ECO:0007669"/>
    <property type="project" value="UniProtKB-SubCell"/>
</dbReference>
<feature type="signal peptide" evidence="5">
    <location>
        <begin position="1"/>
        <end position="28"/>
    </location>
</feature>
<evidence type="ECO:0000256" key="1">
    <source>
        <dbReference type="ARBA" id="ARBA00004561"/>
    </source>
</evidence>
<dbReference type="Gene3D" id="2.60.40.1090">
    <property type="entry name" value="Fimbrial-type adhesion domain"/>
    <property type="match status" value="1"/>
</dbReference>
<dbReference type="Pfam" id="PF00419">
    <property type="entry name" value="Fimbrial"/>
    <property type="match status" value="1"/>
</dbReference>
<evidence type="ECO:0000256" key="2">
    <source>
        <dbReference type="ARBA" id="ARBA00006671"/>
    </source>
</evidence>
<dbReference type="Gene3D" id="2.60.40.3310">
    <property type="match status" value="1"/>
</dbReference>
<dbReference type="InterPro" id="IPR036937">
    <property type="entry name" value="Adhesion_dom_fimbrial_sf"/>
</dbReference>
<dbReference type="EMBL" id="JACAOZ010000024">
    <property type="protein sequence ID" value="NVZ58893.1"/>
    <property type="molecule type" value="Genomic_DNA"/>
</dbReference>
<dbReference type="InterPro" id="IPR008966">
    <property type="entry name" value="Adhesion_dom_sf"/>
</dbReference>
<comment type="subcellular location">
    <subcellularLocation>
        <location evidence="1">Fimbrium</location>
    </subcellularLocation>
</comment>
<feature type="domain" description="Fimbrial-type adhesion" evidence="6">
    <location>
        <begin position="215"/>
        <end position="360"/>
    </location>
</feature>
<feature type="chain" id="PRO_5030887877" evidence="5">
    <location>
        <begin position="29"/>
        <end position="361"/>
    </location>
</feature>
<protein>
    <submittedName>
        <fullName evidence="7">Type 1 fimbrial protein</fullName>
    </submittedName>
</protein>
<evidence type="ECO:0000256" key="4">
    <source>
        <dbReference type="ARBA" id="ARBA00023263"/>
    </source>
</evidence>
<evidence type="ECO:0000313" key="7">
    <source>
        <dbReference type="EMBL" id="NVZ58893.1"/>
    </source>
</evidence>
<organism evidence="7 8">
    <name type="scientific">Pseudomonas edaphica</name>
    <dbReference type="NCBI Taxonomy" id="2006980"/>
    <lineage>
        <taxon>Bacteria</taxon>
        <taxon>Pseudomonadati</taxon>
        <taxon>Pseudomonadota</taxon>
        <taxon>Gammaproteobacteria</taxon>
        <taxon>Pseudomonadales</taxon>
        <taxon>Pseudomonadaceae</taxon>
        <taxon>Pseudomonas</taxon>
    </lineage>
</organism>